<dbReference type="Proteomes" id="UP000053989">
    <property type="component" value="Unassembled WGS sequence"/>
</dbReference>
<dbReference type="GO" id="GO:0070096">
    <property type="term" value="P:mitochondrial outer membrane translocase complex assembly"/>
    <property type="evidence" value="ECO:0007669"/>
    <property type="project" value="InterPro"/>
</dbReference>
<dbReference type="InParanoid" id="A0A0C3EEG1"/>
<proteinExistence type="predicted"/>
<feature type="non-terminal residue" evidence="1">
    <location>
        <position position="1"/>
    </location>
</feature>
<protein>
    <submittedName>
        <fullName evidence="1">Uncharacterized protein</fullName>
    </submittedName>
</protein>
<dbReference type="Pfam" id="PF19117">
    <property type="entry name" value="Mim2"/>
    <property type="match status" value="1"/>
</dbReference>
<dbReference type="EMBL" id="KN822018">
    <property type="protein sequence ID" value="KIM66296.1"/>
    <property type="molecule type" value="Genomic_DNA"/>
</dbReference>
<dbReference type="AlphaFoldDB" id="A0A0C3EEG1"/>
<evidence type="ECO:0000313" key="1">
    <source>
        <dbReference type="EMBL" id="KIM66296.1"/>
    </source>
</evidence>
<reference evidence="1 2" key="1">
    <citation type="submission" date="2014-04" db="EMBL/GenBank/DDBJ databases">
        <authorList>
            <consortium name="DOE Joint Genome Institute"/>
            <person name="Kuo A."/>
            <person name="Kohler A."/>
            <person name="Nagy L.G."/>
            <person name="Floudas D."/>
            <person name="Copeland A."/>
            <person name="Barry K.W."/>
            <person name="Cichocki N."/>
            <person name="Veneault-Fourrey C."/>
            <person name="LaButti K."/>
            <person name="Lindquist E.A."/>
            <person name="Lipzen A."/>
            <person name="Lundell T."/>
            <person name="Morin E."/>
            <person name="Murat C."/>
            <person name="Sun H."/>
            <person name="Tunlid A."/>
            <person name="Henrissat B."/>
            <person name="Grigoriev I.V."/>
            <person name="Hibbett D.S."/>
            <person name="Martin F."/>
            <person name="Nordberg H.P."/>
            <person name="Cantor M.N."/>
            <person name="Hua S.X."/>
        </authorList>
    </citation>
    <scope>NUCLEOTIDE SEQUENCE [LARGE SCALE GENOMIC DNA]</scope>
    <source>
        <strain evidence="1 2">Foug A</strain>
    </source>
</reference>
<name>A0A0C3EEG1_9AGAM</name>
<dbReference type="PANTHER" id="PTHR28230">
    <property type="entry name" value="CHROMOSOME 1, WHOLE GENOME SHOTGUN SEQUENCE"/>
    <property type="match status" value="1"/>
</dbReference>
<sequence length="65" mass="7795">SQSDLSYSDDEDYHLAQQEWEESMQELQQLALVLLLPWVGRFLGRKTSYWLFDRYQCVGLGRTFF</sequence>
<evidence type="ECO:0000313" key="2">
    <source>
        <dbReference type="Proteomes" id="UP000053989"/>
    </source>
</evidence>
<dbReference type="STRING" id="1036808.A0A0C3EEG1"/>
<dbReference type="GO" id="GO:0005741">
    <property type="term" value="C:mitochondrial outer membrane"/>
    <property type="evidence" value="ECO:0007669"/>
    <property type="project" value="TreeGrafter"/>
</dbReference>
<dbReference type="PANTHER" id="PTHR28230:SF1">
    <property type="entry name" value="MITOCHONDRIAL IMPORT PROTEIN 2"/>
    <property type="match status" value="1"/>
</dbReference>
<keyword evidence="2" id="KW-1185">Reference proteome</keyword>
<dbReference type="GO" id="GO:0045040">
    <property type="term" value="P:protein insertion into mitochondrial outer membrane"/>
    <property type="evidence" value="ECO:0007669"/>
    <property type="project" value="InterPro"/>
</dbReference>
<organism evidence="1 2">
    <name type="scientific">Scleroderma citrinum Foug A</name>
    <dbReference type="NCBI Taxonomy" id="1036808"/>
    <lineage>
        <taxon>Eukaryota</taxon>
        <taxon>Fungi</taxon>
        <taxon>Dikarya</taxon>
        <taxon>Basidiomycota</taxon>
        <taxon>Agaricomycotina</taxon>
        <taxon>Agaricomycetes</taxon>
        <taxon>Agaricomycetidae</taxon>
        <taxon>Boletales</taxon>
        <taxon>Sclerodermatineae</taxon>
        <taxon>Sclerodermataceae</taxon>
        <taxon>Scleroderma</taxon>
    </lineage>
</organism>
<reference evidence="2" key="2">
    <citation type="submission" date="2015-01" db="EMBL/GenBank/DDBJ databases">
        <title>Evolutionary Origins and Diversification of the Mycorrhizal Mutualists.</title>
        <authorList>
            <consortium name="DOE Joint Genome Institute"/>
            <consortium name="Mycorrhizal Genomics Consortium"/>
            <person name="Kohler A."/>
            <person name="Kuo A."/>
            <person name="Nagy L.G."/>
            <person name="Floudas D."/>
            <person name="Copeland A."/>
            <person name="Barry K.W."/>
            <person name="Cichocki N."/>
            <person name="Veneault-Fourrey C."/>
            <person name="LaButti K."/>
            <person name="Lindquist E.A."/>
            <person name="Lipzen A."/>
            <person name="Lundell T."/>
            <person name="Morin E."/>
            <person name="Murat C."/>
            <person name="Riley R."/>
            <person name="Ohm R."/>
            <person name="Sun H."/>
            <person name="Tunlid A."/>
            <person name="Henrissat B."/>
            <person name="Grigoriev I.V."/>
            <person name="Hibbett D.S."/>
            <person name="Martin F."/>
        </authorList>
    </citation>
    <scope>NUCLEOTIDE SEQUENCE [LARGE SCALE GENOMIC DNA]</scope>
    <source>
        <strain evidence="2">Foug A</strain>
    </source>
</reference>
<feature type="non-terminal residue" evidence="1">
    <location>
        <position position="65"/>
    </location>
</feature>
<gene>
    <name evidence="1" type="ORF">SCLCIDRAFT_97939</name>
</gene>
<accession>A0A0C3EEG1</accession>
<dbReference type="InterPro" id="IPR037652">
    <property type="entry name" value="Mim2"/>
</dbReference>
<dbReference type="HOGENOM" id="CLU_173512_1_0_1"/>